<dbReference type="PANTHER" id="PTHR23313">
    <property type="entry name" value="TSEC1-RELATED"/>
    <property type="match status" value="1"/>
</dbReference>
<dbReference type="GeneID" id="129345474"/>
<gene>
    <name evidence="4" type="primary">TEX9</name>
</gene>
<dbReference type="AlphaFoldDB" id="A0AA97KHT0"/>
<keyword evidence="3" id="KW-1185">Reference proteome</keyword>
<accession>A0AA97KHT0</accession>
<evidence type="ECO:0000313" key="3">
    <source>
        <dbReference type="Proteomes" id="UP001190640"/>
    </source>
</evidence>
<dbReference type="KEGG" id="emc:129345474"/>
<feature type="coiled-coil region" evidence="1">
    <location>
        <begin position="42"/>
        <end position="73"/>
    </location>
</feature>
<dbReference type="PANTHER" id="PTHR23313:SF0">
    <property type="entry name" value="TESTIS-EXPRESSED PROTEIN 9"/>
    <property type="match status" value="1"/>
</dbReference>
<evidence type="ECO:0000256" key="1">
    <source>
        <dbReference type="SAM" id="Coils"/>
    </source>
</evidence>
<proteinExistence type="predicted"/>
<evidence type="ECO:0000256" key="2">
    <source>
        <dbReference type="SAM" id="MobiDB-lite"/>
    </source>
</evidence>
<feature type="region of interest" description="Disordered" evidence="2">
    <location>
        <begin position="1"/>
        <end position="37"/>
    </location>
</feature>
<protein>
    <submittedName>
        <fullName evidence="4">Testis-expressed protein 9 isoform X1</fullName>
    </submittedName>
</protein>
<dbReference type="Proteomes" id="UP001190640">
    <property type="component" value="Chromosome 18"/>
</dbReference>
<organism evidence="3 4">
    <name type="scientific">Eublepharis macularius</name>
    <name type="common">Leopard gecko</name>
    <name type="synonym">Cyrtodactylus macularius</name>
    <dbReference type="NCBI Taxonomy" id="481883"/>
    <lineage>
        <taxon>Eukaryota</taxon>
        <taxon>Metazoa</taxon>
        <taxon>Chordata</taxon>
        <taxon>Craniata</taxon>
        <taxon>Vertebrata</taxon>
        <taxon>Euteleostomi</taxon>
        <taxon>Lepidosauria</taxon>
        <taxon>Squamata</taxon>
        <taxon>Bifurcata</taxon>
        <taxon>Gekkota</taxon>
        <taxon>Eublepharidae</taxon>
        <taxon>Eublepharinae</taxon>
        <taxon>Eublepharis</taxon>
    </lineage>
</organism>
<feature type="compositionally biased region" description="Basic and acidic residues" evidence="2">
    <location>
        <begin position="87"/>
        <end position="101"/>
    </location>
</feature>
<dbReference type="RefSeq" id="XP_054858625.1">
    <property type="nucleotide sequence ID" value="XM_055002650.1"/>
</dbReference>
<dbReference type="Gene3D" id="1.10.287.1490">
    <property type="match status" value="1"/>
</dbReference>
<dbReference type="CTD" id="374618"/>
<keyword evidence="1" id="KW-0175">Coiled coil</keyword>
<feature type="region of interest" description="Disordered" evidence="2">
    <location>
        <begin position="82"/>
        <end position="153"/>
    </location>
</feature>
<feature type="coiled-coil region" evidence="1">
    <location>
        <begin position="201"/>
        <end position="358"/>
    </location>
</feature>
<evidence type="ECO:0000313" key="4">
    <source>
        <dbReference type="RefSeq" id="XP_054858625.1"/>
    </source>
</evidence>
<feature type="compositionally biased region" description="Low complexity" evidence="2">
    <location>
        <begin position="9"/>
        <end position="22"/>
    </location>
</feature>
<name>A0AA97KHT0_EUBMA</name>
<sequence>MAAGGPSSAAVGEARGARAGCGSPARLSPQAPDGSCAVPADLLAKEREYKRLNAQLEAKTAALVRQAEEVLRDQQEMLSRPISAQLERFEEETKHQRDLHSPEFPTLLLAHNKQPSKKKSGPVSTARPRIQSGKKGAGTLSSAKLRPPTVQSAADVAVPDFSLAKTIDKIEGQLEEGNWPDVEEDVLLSAVGEEIGAEAQTRFLKAKLRVMQEELDNLGQECSKKGDQVQDLNHRLKEVEEEHRRLQRTASARQSQLEKYKQLAEEANRKEEGLQQQVAGLEKELENLKRAQKQASASQSTTEVRLNRALEEAERAKLEVNKLKQNNKDLVSREHNKLEELRLANKRLEKQKGELVAAFKKQLGLIDVLRRQKMHIESAKMLSFTEEEFMKALEWGNP</sequence>
<reference evidence="4" key="1">
    <citation type="submission" date="2025-08" db="UniProtKB">
        <authorList>
            <consortium name="RefSeq"/>
        </authorList>
    </citation>
    <scope>IDENTIFICATION</scope>
    <source>
        <tissue evidence="4">Blood</tissue>
    </source>
</reference>